<reference evidence="6 7" key="1">
    <citation type="submission" date="2019-03" db="EMBL/GenBank/DDBJ databases">
        <title>Genomic Encyclopedia of Type Strains, Phase IV (KMG-IV): sequencing the most valuable type-strain genomes for metagenomic binning, comparative biology and taxonomic classification.</title>
        <authorList>
            <person name="Goeker M."/>
        </authorList>
    </citation>
    <scope>NUCLEOTIDE SEQUENCE [LARGE SCALE GENOMIC DNA]</scope>
    <source>
        <strain evidence="6 7">DSM 44684</strain>
    </source>
</reference>
<feature type="domain" description="Amine oxidase" evidence="5">
    <location>
        <begin position="2"/>
        <end position="398"/>
    </location>
</feature>
<dbReference type="Gene3D" id="3.50.50.60">
    <property type="entry name" value="FAD/NAD(P)-binding domain"/>
    <property type="match status" value="1"/>
</dbReference>
<comment type="cofactor">
    <cofactor evidence="1">
        <name>FAD</name>
        <dbReference type="ChEBI" id="CHEBI:57692"/>
    </cofactor>
</comment>
<dbReference type="InterPro" id="IPR036188">
    <property type="entry name" value="FAD/NAD-bd_sf"/>
</dbReference>
<dbReference type="GO" id="GO:0016491">
    <property type="term" value="F:oxidoreductase activity"/>
    <property type="evidence" value="ECO:0007669"/>
    <property type="project" value="UniProtKB-KW"/>
</dbReference>
<evidence type="ECO:0000313" key="7">
    <source>
        <dbReference type="Proteomes" id="UP000294856"/>
    </source>
</evidence>
<evidence type="ECO:0000256" key="1">
    <source>
        <dbReference type="ARBA" id="ARBA00001974"/>
    </source>
</evidence>
<accession>A0A4R1FSE4</accession>
<dbReference type="PANTHER" id="PTHR43563">
    <property type="entry name" value="AMINE OXIDASE"/>
    <property type="match status" value="1"/>
</dbReference>
<dbReference type="PRINTS" id="PR00757">
    <property type="entry name" value="AMINEOXDASEF"/>
</dbReference>
<dbReference type="STRING" id="1210063.GCA_001612665_00877"/>
<dbReference type="Gene3D" id="1.10.405.10">
    <property type="entry name" value="Guanine Nucleotide Dissociation Inhibitor, domain 1"/>
    <property type="match status" value="1"/>
</dbReference>
<feature type="binding site" evidence="4">
    <location>
        <position position="374"/>
    </location>
    <ligand>
        <name>FAD</name>
        <dbReference type="ChEBI" id="CHEBI:57692"/>
    </ligand>
</feature>
<dbReference type="SUPFAM" id="SSF54373">
    <property type="entry name" value="FAD-linked reductases, C-terminal domain"/>
    <property type="match status" value="1"/>
</dbReference>
<dbReference type="Proteomes" id="UP000294856">
    <property type="component" value="Unassembled WGS sequence"/>
</dbReference>
<feature type="binding site" evidence="4">
    <location>
        <begin position="5"/>
        <end position="6"/>
    </location>
    <ligand>
        <name>FAD</name>
        <dbReference type="ChEBI" id="CHEBI:57692"/>
    </ligand>
</feature>
<dbReference type="RefSeq" id="WP_243654903.1">
    <property type="nucleotide sequence ID" value="NZ_SMFR01000002.1"/>
</dbReference>
<evidence type="ECO:0000256" key="2">
    <source>
        <dbReference type="ARBA" id="ARBA00005995"/>
    </source>
</evidence>
<keyword evidence="3" id="KW-0560">Oxidoreductase</keyword>
<name>A0A4R1FSE4_9NOCA</name>
<keyword evidence="7" id="KW-1185">Reference proteome</keyword>
<dbReference type="InterPro" id="IPR050703">
    <property type="entry name" value="Flavin_MAO"/>
</dbReference>
<proteinExistence type="inferred from homology"/>
<dbReference type="InterPro" id="IPR002937">
    <property type="entry name" value="Amino_oxidase"/>
</dbReference>
<dbReference type="Gene3D" id="3.90.660.10">
    <property type="match status" value="1"/>
</dbReference>
<dbReference type="InterPro" id="IPR001613">
    <property type="entry name" value="Flavin_amine_oxidase"/>
</dbReference>
<comment type="caution">
    <text evidence="6">The sequence shown here is derived from an EMBL/GenBank/DDBJ whole genome shotgun (WGS) entry which is preliminary data.</text>
</comment>
<evidence type="ECO:0000256" key="3">
    <source>
        <dbReference type="ARBA" id="ARBA00023002"/>
    </source>
</evidence>
<evidence type="ECO:0000259" key="5">
    <source>
        <dbReference type="Pfam" id="PF01593"/>
    </source>
</evidence>
<organism evidence="6 7">
    <name type="scientific">Nocardia alba</name>
    <dbReference type="NCBI Taxonomy" id="225051"/>
    <lineage>
        <taxon>Bacteria</taxon>
        <taxon>Bacillati</taxon>
        <taxon>Actinomycetota</taxon>
        <taxon>Actinomycetes</taxon>
        <taxon>Mycobacteriales</taxon>
        <taxon>Nocardiaceae</taxon>
        <taxon>Nocardia</taxon>
    </lineage>
</organism>
<sequence length="405" mass="42547">MAVLEAADRVGGRALTEKSSAGTALDLGAQWIGHDHVQMATLAREFARPLFPTPQFGKSLVLTHRGPVRLSPLTVAATGWALLRLELIARTTVRAGWDRVTLAEFVARIPGARAQRLTSVVLSEAFSCDPGEISVAAVVHGIRSVGGLRVMLSTAGGAQQSLLTGGAGALAQALADELGSAVRLNHRVSAIERSPAGVVVRSSAGTMAAERVVVAVPPPVAAMIEHRPTLPGERRHVQQNTVMGTIYKAIAVYRSPFWRGQGLSGESIGLDGPLPSTFDVSPPAGAGHLCILAPGESARALDRLTAEVRRDALLREVARHFGSGALEPVDWHEKSWHTDPFVMGGYSAFPRPGHLDALMSAASPTGSIHWAGTETARRCNGYLEGAVESGKRAALEVLTGLGAQP</sequence>
<dbReference type="PANTHER" id="PTHR43563:SF1">
    <property type="entry name" value="AMINE OXIDASE [FLAVIN-CONTAINING] B"/>
    <property type="match status" value="1"/>
</dbReference>
<dbReference type="AlphaFoldDB" id="A0A4R1FSE4"/>
<dbReference type="Pfam" id="PF01593">
    <property type="entry name" value="Amino_oxidase"/>
    <property type="match status" value="1"/>
</dbReference>
<gene>
    <name evidence="6" type="ORF">DFR71_3216</name>
</gene>
<dbReference type="SUPFAM" id="SSF51905">
    <property type="entry name" value="FAD/NAD(P)-binding domain"/>
    <property type="match status" value="1"/>
</dbReference>
<evidence type="ECO:0000256" key="4">
    <source>
        <dbReference type="PIRSR" id="PIRSR601613-1"/>
    </source>
</evidence>
<evidence type="ECO:0000313" key="6">
    <source>
        <dbReference type="EMBL" id="TCJ97180.1"/>
    </source>
</evidence>
<feature type="binding site" evidence="4">
    <location>
        <position position="188"/>
    </location>
    <ligand>
        <name>FAD</name>
        <dbReference type="ChEBI" id="CHEBI:57692"/>
    </ligand>
</feature>
<dbReference type="EMBL" id="SMFR01000002">
    <property type="protein sequence ID" value="TCJ97180.1"/>
    <property type="molecule type" value="Genomic_DNA"/>
</dbReference>
<comment type="similarity">
    <text evidence="2">Belongs to the flavin monoamine oxidase family.</text>
</comment>
<protein>
    <submittedName>
        <fullName evidence="6">Monoamine oxidase</fullName>
    </submittedName>
</protein>